<protein>
    <submittedName>
        <fullName evidence="3">F-box/LRR-repeat protein At3g48880</fullName>
    </submittedName>
</protein>
<gene>
    <name evidence="3" type="primary">LOC105033689</name>
</gene>
<proteinExistence type="predicted"/>
<dbReference type="Gene3D" id="1.20.1280.50">
    <property type="match status" value="1"/>
</dbReference>
<dbReference type="OrthoDB" id="1929062at2759"/>
<dbReference type="InParanoid" id="A0A6I9QC28"/>
<feature type="domain" description="F-box" evidence="1">
    <location>
        <begin position="12"/>
        <end position="49"/>
    </location>
</feature>
<evidence type="ECO:0000313" key="3">
    <source>
        <dbReference type="RefSeq" id="XP_010906889.1"/>
    </source>
</evidence>
<sequence>MAGGRRWEAMELDCLVNIFQRLGIEDLTLGVPFVCKSWYRASLDPICWKVLDFQALDFMPWSNFSKRFMRRYSPQHFSFSGFMKFAINRSHGGVVELRFPLLIGASLKDLVHASNLCPRLKIAVLPRIMLEDEEHIPELVGKWKDLERLEMESKPSSFSEIATQINLNCKSFTGLRMFGSIKKEDVLAITKSLPKIKYLCLSRSYLCKKELLAIVDGCRELEKLIVNDCIGFEADEEVLKRASAITTFEHEGSKLYDDLGYDTDECDIHHVRVI</sequence>
<evidence type="ECO:0000259" key="1">
    <source>
        <dbReference type="Pfam" id="PF00646"/>
    </source>
</evidence>
<keyword evidence="2" id="KW-1185">Reference proteome</keyword>
<dbReference type="KEGG" id="egu:105033689"/>
<organism evidence="2 3">
    <name type="scientific">Elaeis guineensis var. tenera</name>
    <name type="common">Oil palm</name>
    <dbReference type="NCBI Taxonomy" id="51953"/>
    <lineage>
        <taxon>Eukaryota</taxon>
        <taxon>Viridiplantae</taxon>
        <taxon>Streptophyta</taxon>
        <taxon>Embryophyta</taxon>
        <taxon>Tracheophyta</taxon>
        <taxon>Spermatophyta</taxon>
        <taxon>Magnoliopsida</taxon>
        <taxon>Liliopsida</taxon>
        <taxon>Arecaceae</taxon>
        <taxon>Arecoideae</taxon>
        <taxon>Cocoseae</taxon>
        <taxon>Elaeidinae</taxon>
        <taxon>Elaeis</taxon>
    </lineage>
</organism>
<dbReference type="AlphaFoldDB" id="A0A6I9QC28"/>
<dbReference type="PANTHER" id="PTHR38926:SF5">
    <property type="entry name" value="F-BOX AND LEUCINE-RICH REPEAT PROTEIN 6"/>
    <property type="match status" value="1"/>
</dbReference>
<accession>A0A6I9QC28</accession>
<dbReference type="InterPro" id="IPR032675">
    <property type="entry name" value="LRR_dom_sf"/>
</dbReference>
<name>A0A6I9QC28_ELAGV</name>
<dbReference type="Proteomes" id="UP000504607">
    <property type="component" value="Chromosome 1"/>
</dbReference>
<dbReference type="PANTHER" id="PTHR38926">
    <property type="entry name" value="F-BOX DOMAIN CONTAINING PROTEIN, EXPRESSED"/>
    <property type="match status" value="1"/>
</dbReference>
<dbReference type="SUPFAM" id="SSF81383">
    <property type="entry name" value="F-box domain"/>
    <property type="match status" value="1"/>
</dbReference>
<dbReference type="RefSeq" id="XP_010906889.1">
    <property type="nucleotide sequence ID" value="XM_010908587.2"/>
</dbReference>
<dbReference type="InterPro" id="IPR036047">
    <property type="entry name" value="F-box-like_dom_sf"/>
</dbReference>
<reference evidence="3" key="1">
    <citation type="submission" date="2025-08" db="UniProtKB">
        <authorList>
            <consortium name="RefSeq"/>
        </authorList>
    </citation>
    <scope>IDENTIFICATION</scope>
</reference>
<dbReference type="FunCoup" id="A0A6I9QC28">
    <property type="interactions" value="2"/>
</dbReference>
<dbReference type="SUPFAM" id="SSF52047">
    <property type="entry name" value="RNI-like"/>
    <property type="match status" value="1"/>
</dbReference>
<dbReference type="Pfam" id="PF00646">
    <property type="entry name" value="F-box"/>
    <property type="match status" value="1"/>
</dbReference>
<dbReference type="Gene3D" id="3.80.10.10">
    <property type="entry name" value="Ribonuclease Inhibitor"/>
    <property type="match status" value="1"/>
</dbReference>
<evidence type="ECO:0000313" key="2">
    <source>
        <dbReference type="Proteomes" id="UP000504607"/>
    </source>
</evidence>
<dbReference type="InterPro" id="IPR001810">
    <property type="entry name" value="F-box_dom"/>
</dbReference>
<dbReference type="GeneID" id="105033689"/>